<dbReference type="PANTHER" id="PTHR11070">
    <property type="entry name" value="UVRD / RECB / PCRA DNA HELICASE FAMILY MEMBER"/>
    <property type="match status" value="1"/>
</dbReference>
<evidence type="ECO:0000256" key="3">
    <source>
        <dbReference type="ARBA" id="ARBA00022801"/>
    </source>
</evidence>
<comment type="caution">
    <text evidence="15">The sequence shown here is derived from an EMBL/GenBank/DDBJ whole genome shotgun (WGS) entry which is preliminary data.</text>
</comment>
<protein>
    <recommendedName>
        <fullName evidence="9">DNA 3'-5' helicase</fullName>
        <ecNumber evidence="9">5.6.2.4</ecNumber>
    </recommendedName>
    <alternativeName>
        <fullName evidence="10">DNA 3'-5' helicase II</fullName>
    </alternativeName>
</protein>
<dbReference type="Gene3D" id="1.10.486.10">
    <property type="entry name" value="PCRA, domain 4"/>
    <property type="match status" value="1"/>
</dbReference>
<dbReference type="InterPro" id="IPR000212">
    <property type="entry name" value="DNA_helicase_UvrD/REP"/>
</dbReference>
<comment type="similarity">
    <text evidence="1">Belongs to the helicase family. UvrD subfamily.</text>
</comment>
<dbReference type="SUPFAM" id="SSF52540">
    <property type="entry name" value="P-loop containing nucleoside triphosphate hydrolases"/>
    <property type="match status" value="1"/>
</dbReference>
<evidence type="ECO:0000256" key="4">
    <source>
        <dbReference type="ARBA" id="ARBA00022806"/>
    </source>
</evidence>
<evidence type="ECO:0000313" key="15">
    <source>
        <dbReference type="EMBL" id="MBB6543085.1"/>
    </source>
</evidence>
<evidence type="ECO:0000256" key="1">
    <source>
        <dbReference type="ARBA" id="ARBA00009922"/>
    </source>
</evidence>
<evidence type="ECO:0000313" key="16">
    <source>
        <dbReference type="Proteomes" id="UP000537141"/>
    </source>
</evidence>
<dbReference type="Pfam" id="PF00580">
    <property type="entry name" value="UvrD-helicase"/>
    <property type="match status" value="1"/>
</dbReference>
<evidence type="ECO:0000256" key="8">
    <source>
        <dbReference type="ARBA" id="ARBA00034617"/>
    </source>
</evidence>
<dbReference type="GO" id="GO:0003677">
    <property type="term" value="F:DNA binding"/>
    <property type="evidence" value="ECO:0007669"/>
    <property type="project" value="UniProtKB-KW"/>
</dbReference>
<evidence type="ECO:0000256" key="10">
    <source>
        <dbReference type="ARBA" id="ARBA00034923"/>
    </source>
</evidence>
<evidence type="ECO:0000256" key="2">
    <source>
        <dbReference type="ARBA" id="ARBA00022741"/>
    </source>
</evidence>
<dbReference type="Pfam" id="PF13361">
    <property type="entry name" value="UvrD_C"/>
    <property type="match status" value="2"/>
</dbReference>
<dbReference type="GO" id="GO:0005524">
    <property type="term" value="F:ATP binding"/>
    <property type="evidence" value="ECO:0007669"/>
    <property type="project" value="UniProtKB-UniRule"/>
</dbReference>
<comment type="catalytic activity">
    <reaction evidence="11">
        <text>ATP + H2O = ADP + phosphate + H(+)</text>
        <dbReference type="Rhea" id="RHEA:13065"/>
        <dbReference type="ChEBI" id="CHEBI:15377"/>
        <dbReference type="ChEBI" id="CHEBI:15378"/>
        <dbReference type="ChEBI" id="CHEBI:30616"/>
        <dbReference type="ChEBI" id="CHEBI:43474"/>
        <dbReference type="ChEBI" id="CHEBI:456216"/>
        <dbReference type="EC" id="5.6.2.4"/>
    </reaction>
</comment>
<keyword evidence="4 12" id="KW-0347">Helicase</keyword>
<dbReference type="CDD" id="cd17932">
    <property type="entry name" value="DEXQc_UvrD"/>
    <property type="match status" value="1"/>
</dbReference>
<dbReference type="GO" id="GO:0016787">
    <property type="term" value="F:hydrolase activity"/>
    <property type="evidence" value="ECO:0007669"/>
    <property type="project" value="UniProtKB-UniRule"/>
</dbReference>
<dbReference type="EMBL" id="JACHHU010000010">
    <property type="protein sequence ID" value="MBB6543085.1"/>
    <property type="molecule type" value="Genomic_DNA"/>
</dbReference>
<evidence type="ECO:0000256" key="9">
    <source>
        <dbReference type="ARBA" id="ARBA00034808"/>
    </source>
</evidence>
<keyword evidence="3 12" id="KW-0378">Hydrolase</keyword>
<dbReference type="InterPro" id="IPR027417">
    <property type="entry name" value="P-loop_NTPase"/>
</dbReference>
<dbReference type="AlphaFoldDB" id="A0A7X0NGL3"/>
<dbReference type="InterPro" id="IPR013986">
    <property type="entry name" value="DExx_box_DNA_helicase_dom_sf"/>
</dbReference>
<dbReference type="PANTHER" id="PTHR11070:SF2">
    <property type="entry name" value="ATP-DEPENDENT DNA HELICASE SRS2"/>
    <property type="match status" value="1"/>
</dbReference>
<gene>
    <name evidence="15" type="ORF">HNQ55_001592</name>
</gene>
<dbReference type="Proteomes" id="UP000537141">
    <property type="component" value="Unassembled WGS sequence"/>
</dbReference>
<evidence type="ECO:0000256" key="6">
    <source>
        <dbReference type="ARBA" id="ARBA00023125"/>
    </source>
</evidence>
<dbReference type="PROSITE" id="PS51217">
    <property type="entry name" value="UVRD_HELICASE_CTER"/>
    <property type="match status" value="1"/>
</dbReference>
<keyword evidence="7" id="KW-0413">Isomerase</keyword>
<dbReference type="Gene3D" id="3.40.50.300">
    <property type="entry name" value="P-loop containing nucleotide triphosphate hydrolases"/>
    <property type="match status" value="2"/>
</dbReference>
<dbReference type="GO" id="GO:0043138">
    <property type="term" value="F:3'-5' DNA helicase activity"/>
    <property type="evidence" value="ECO:0007669"/>
    <property type="project" value="UniProtKB-EC"/>
</dbReference>
<evidence type="ECO:0000259" key="13">
    <source>
        <dbReference type="PROSITE" id="PS51198"/>
    </source>
</evidence>
<name>A0A7X0NGL3_9GAMM</name>
<feature type="binding site" evidence="12">
    <location>
        <begin position="22"/>
        <end position="29"/>
    </location>
    <ligand>
        <name>ATP</name>
        <dbReference type="ChEBI" id="CHEBI:30616"/>
    </ligand>
</feature>
<keyword evidence="2 12" id="KW-0547">Nucleotide-binding</keyword>
<keyword evidence="6" id="KW-0238">DNA-binding</keyword>
<evidence type="ECO:0000256" key="7">
    <source>
        <dbReference type="ARBA" id="ARBA00023235"/>
    </source>
</evidence>
<organism evidence="15 16">
    <name type="scientific">Thalassotalea piscium</name>
    <dbReference type="NCBI Taxonomy" id="1230533"/>
    <lineage>
        <taxon>Bacteria</taxon>
        <taxon>Pseudomonadati</taxon>
        <taxon>Pseudomonadota</taxon>
        <taxon>Gammaproteobacteria</taxon>
        <taxon>Alteromonadales</taxon>
        <taxon>Colwelliaceae</taxon>
        <taxon>Thalassotalea</taxon>
    </lineage>
</organism>
<dbReference type="GO" id="GO:0000725">
    <property type="term" value="P:recombinational repair"/>
    <property type="evidence" value="ECO:0007669"/>
    <property type="project" value="TreeGrafter"/>
</dbReference>
<dbReference type="InterPro" id="IPR014017">
    <property type="entry name" value="DNA_helicase_UvrD-like_C"/>
</dbReference>
<reference evidence="15 16" key="1">
    <citation type="submission" date="2020-08" db="EMBL/GenBank/DDBJ databases">
        <title>Genomic Encyclopedia of Type Strains, Phase IV (KMG-IV): sequencing the most valuable type-strain genomes for metagenomic binning, comparative biology and taxonomic classification.</title>
        <authorList>
            <person name="Goeker M."/>
        </authorList>
    </citation>
    <scope>NUCLEOTIDE SEQUENCE [LARGE SCALE GENOMIC DNA]</scope>
    <source>
        <strain evidence="15 16">DSM 26287</strain>
    </source>
</reference>
<evidence type="ECO:0000256" key="5">
    <source>
        <dbReference type="ARBA" id="ARBA00022840"/>
    </source>
</evidence>
<dbReference type="InterPro" id="IPR014016">
    <property type="entry name" value="UvrD-like_ATP-bd"/>
</dbReference>
<dbReference type="EC" id="5.6.2.4" evidence="9"/>
<dbReference type="PROSITE" id="PS51198">
    <property type="entry name" value="UVRD_HELICASE_ATP_BIND"/>
    <property type="match status" value="1"/>
</dbReference>
<accession>A0A7X0NGL3</accession>
<evidence type="ECO:0000256" key="11">
    <source>
        <dbReference type="ARBA" id="ARBA00048988"/>
    </source>
</evidence>
<evidence type="ECO:0000256" key="12">
    <source>
        <dbReference type="PROSITE-ProRule" id="PRU00560"/>
    </source>
</evidence>
<dbReference type="Gene3D" id="1.10.10.160">
    <property type="match status" value="1"/>
</dbReference>
<feature type="domain" description="UvrD-like helicase ATP-binding" evidence="13">
    <location>
        <begin position="1"/>
        <end position="252"/>
    </location>
</feature>
<evidence type="ECO:0000259" key="14">
    <source>
        <dbReference type="PROSITE" id="PS51217"/>
    </source>
</evidence>
<proteinExistence type="inferred from homology"/>
<feature type="domain" description="UvrD-like helicase C-terminal" evidence="14">
    <location>
        <begin position="253"/>
        <end position="489"/>
    </location>
</feature>
<keyword evidence="5 12" id="KW-0067">ATP-binding</keyword>
<sequence length="577" mass="65570">MMDLSYEQSRPVADLGNIHVVSIPGSGKTRVIIAKVKVMLANGLTGIYLVTFTNKSADEMKERLISECGKSALEDVTISTFHSLMINHFQKYLPSYKLLTPEDKTSILHDIFVKHVKGHEGFSQFEDYVSSSNKSGNELFEQMNEEYKKYLHGKKNNTLDNIVSIGVQLMEKGELPIFDCDYLMVDEFQDTDIDQIKLIIIQGKMGINITTVGDDDQSIYGWRNALGYKGFKLLEKNLNSRQYMLSTNYRSKSEILTPAFTMIANNKYRIEKSVKCQKGLGGRLVHYHFPTRVDEAEFIVQEIQKESNINTMILARTNANLSYVETELIAHNLSYEKAGGAKYFQNTPCHLFLSTLRSIDGNSEHGTQRMLDILFNGQDGDRVEVSAIHSKSKPPSSLTPRQQAAFNGISNAYTYLKAFQIDRALDELSESLSIELEFLGYKFWERIPDLAQCLQRLPGNLTQRLAVFNQQTKEVESNIKLMTMHSSKGLESDRVFITCFSNKIIPSTRVNKGVDPTEHVEEERRLAFVAITRGKKEVILTSCENSDARKGWFGPSQFIDELGEIETHDYSKDKRKN</sequence>
<keyword evidence="16" id="KW-1185">Reference proteome</keyword>
<comment type="catalytic activity">
    <reaction evidence="8">
        <text>Couples ATP hydrolysis with the unwinding of duplex DNA by translocating in the 3'-5' direction.</text>
        <dbReference type="EC" id="5.6.2.4"/>
    </reaction>
</comment>